<accession>A0A1I0X9G2</accession>
<dbReference type="PROSITE" id="PS51318">
    <property type="entry name" value="TAT"/>
    <property type="match status" value="1"/>
</dbReference>
<proteinExistence type="predicted"/>
<feature type="chain" id="PRO_5011715592" evidence="2">
    <location>
        <begin position="47"/>
        <end position="204"/>
    </location>
</feature>
<dbReference type="InterPro" id="IPR006311">
    <property type="entry name" value="TAT_signal"/>
</dbReference>
<name>A0A1I0X9G2_9CELL</name>
<dbReference type="RefSeq" id="WP_090031571.1">
    <property type="nucleotide sequence ID" value="NZ_BONM01000017.1"/>
</dbReference>
<feature type="region of interest" description="Disordered" evidence="1">
    <location>
        <begin position="1"/>
        <end position="24"/>
    </location>
</feature>
<evidence type="ECO:0000313" key="3">
    <source>
        <dbReference type="EMBL" id="SFA96603.1"/>
    </source>
</evidence>
<dbReference type="EMBL" id="FOKA01000004">
    <property type="protein sequence ID" value="SFA96603.1"/>
    <property type="molecule type" value="Genomic_DNA"/>
</dbReference>
<dbReference type="AlphaFoldDB" id="A0A1I0X9G2"/>
<organism evidence="3 4">
    <name type="scientific">Cellulomonas marina</name>
    <dbReference type="NCBI Taxonomy" id="988821"/>
    <lineage>
        <taxon>Bacteria</taxon>
        <taxon>Bacillati</taxon>
        <taxon>Actinomycetota</taxon>
        <taxon>Actinomycetes</taxon>
        <taxon>Micrococcales</taxon>
        <taxon>Cellulomonadaceae</taxon>
        <taxon>Cellulomonas</taxon>
    </lineage>
</organism>
<keyword evidence="4" id="KW-1185">Reference proteome</keyword>
<reference evidence="4" key="1">
    <citation type="submission" date="2016-10" db="EMBL/GenBank/DDBJ databases">
        <authorList>
            <person name="Varghese N."/>
            <person name="Submissions S."/>
        </authorList>
    </citation>
    <scope>NUCLEOTIDE SEQUENCE [LARGE SCALE GENOMIC DNA]</scope>
    <source>
        <strain evidence="4">CGMCC 4.6945</strain>
    </source>
</reference>
<sequence length="204" mass="21110">MTTRTHLRSSTGATAARRTRRTARRTAAAGLAAGLLLGLAPVAAQAAPSAGTSSGSSAAATPLTTHGSLAQDGFAGPRPVTSVTIRRDLTDEYDVEWNGYVADAKVRVRCTPQDGTFVAVDLRVGSAAAVVDAHTWPGTVVACTGRTQTVTVRVWSRLPGGYHGDALVAGTYAASATMTRYDGYDPFSGPSEVLAQVRTTARMS</sequence>
<feature type="compositionally biased region" description="Low complexity" evidence="1">
    <location>
        <begin position="47"/>
        <end position="65"/>
    </location>
</feature>
<protein>
    <submittedName>
        <fullName evidence="3">Uncharacterized protein</fullName>
    </submittedName>
</protein>
<evidence type="ECO:0000256" key="2">
    <source>
        <dbReference type="SAM" id="SignalP"/>
    </source>
</evidence>
<keyword evidence="2" id="KW-0732">Signal</keyword>
<evidence type="ECO:0000313" key="4">
    <source>
        <dbReference type="Proteomes" id="UP000199012"/>
    </source>
</evidence>
<feature type="signal peptide" evidence="2">
    <location>
        <begin position="1"/>
        <end position="46"/>
    </location>
</feature>
<evidence type="ECO:0000256" key="1">
    <source>
        <dbReference type="SAM" id="MobiDB-lite"/>
    </source>
</evidence>
<dbReference type="STRING" id="988821.SAMN05421867_104166"/>
<dbReference type="Proteomes" id="UP000199012">
    <property type="component" value="Unassembled WGS sequence"/>
</dbReference>
<feature type="region of interest" description="Disordered" evidence="1">
    <location>
        <begin position="47"/>
        <end position="77"/>
    </location>
</feature>
<gene>
    <name evidence="3" type="ORF">SAMN05421867_104166</name>
</gene>